<dbReference type="EMBL" id="JBHRXV010000011">
    <property type="protein sequence ID" value="MFC3713960.1"/>
    <property type="molecule type" value="Genomic_DNA"/>
</dbReference>
<keyword evidence="3" id="KW-0378">Hydrolase</keyword>
<dbReference type="Pfam" id="PF07687">
    <property type="entry name" value="M20_dimer"/>
    <property type="match status" value="1"/>
</dbReference>
<sequence>MRWGFMALAACIAAPVAAAPADWVAANQSKILAEYAELLAIPNVASDIPNIRRNADHIVGMMRTRGLSPRLLEGSGPTVPPAIYGEWKVPGAKRTLILYAHYDGQPVTPEDWKSTAPFEPKLLTARLDKGGKEIPLPSAGTKIDPDWRLYGRSASDDKAGVMAILSAVDALKAEGKRPAFNLKIFFEGEEEAGSPNLGDLLKRHKNMLQSDGWVIFDGPAHQTGAKQVVLGVRGVLSADIIVYGPSRPLHSGHYGNWAPNPAMMMSQLLASMKDDSGRVTVAGFYDDVTPLTAAEKAAVAAVPNGDAALKDDLFLGWTEGGKRPLIELTHEPSLNVDGVRSADVGEKARNVVPSTAMATIDMRLVAGNDHQRQFDKVVAHIRKQGYFVTDKDPTPNERRQHGKVAKVVKHGGYNAERTPLGHPLARDVAAAVRTVHADAVVLPSLGGSLPLYLLREGLSAPSVTLSLANHDNSQHAEDENLRLGNLWDAIGVAATVMTMGPVR</sequence>
<dbReference type="Gene3D" id="3.30.70.360">
    <property type="match status" value="1"/>
</dbReference>
<evidence type="ECO:0000256" key="1">
    <source>
        <dbReference type="ARBA" id="ARBA00022670"/>
    </source>
</evidence>
<protein>
    <submittedName>
        <fullName evidence="6">M20/M25/M40 family metallo-hydrolase</fullName>
    </submittedName>
</protein>
<dbReference type="PANTHER" id="PTHR43270">
    <property type="entry name" value="BETA-ALA-HIS DIPEPTIDASE"/>
    <property type="match status" value="1"/>
</dbReference>
<dbReference type="InterPro" id="IPR011650">
    <property type="entry name" value="Peptidase_M20_dimer"/>
</dbReference>
<dbReference type="Proteomes" id="UP001595615">
    <property type="component" value="Unassembled WGS sequence"/>
</dbReference>
<dbReference type="InterPro" id="IPR051458">
    <property type="entry name" value="Cyt/Met_Dipeptidase"/>
</dbReference>
<proteinExistence type="predicted"/>
<feature type="signal peptide" evidence="4">
    <location>
        <begin position="1"/>
        <end position="18"/>
    </location>
</feature>
<comment type="caution">
    <text evidence="6">The sequence shown here is derived from an EMBL/GenBank/DDBJ whole genome shotgun (WGS) entry which is preliminary data.</text>
</comment>
<name>A0ABV7XES0_9SPHN</name>
<keyword evidence="2" id="KW-0479">Metal-binding</keyword>
<evidence type="ECO:0000256" key="3">
    <source>
        <dbReference type="ARBA" id="ARBA00022801"/>
    </source>
</evidence>
<dbReference type="SUPFAM" id="SSF53187">
    <property type="entry name" value="Zn-dependent exopeptidases"/>
    <property type="match status" value="1"/>
</dbReference>
<keyword evidence="7" id="KW-1185">Reference proteome</keyword>
<dbReference type="Pfam" id="PF01546">
    <property type="entry name" value="Peptidase_M20"/>
    <property type="match status" value="1"/>
</dbReference>
<dbReference type="InterPro" id="IPR002933">
    <property type="entry name" value="Peptidase_M20"/>
</dbReference>
<evidence type="ECO:0000256" key="4">
    <source>
        <dbReference type="SAM" id="SignalP"/>
    </source>
</evidence>
<evidence type="ECO:0000313" key="6">
    <source>
        <dbReference type="EMBL" id="MFC3713960.1"/>
    </source>
</evidence>
<dbReference type="Gene3D" id="3.40.630.10">
    <property type="entry name" value="Zn peptidases"/>
    <property type="match status" value="1"/>
</dbReference>
<evidence type="ECO:0000313" key="7">
    <source>
        <dbReference type="Proteomes" id="UP001595615"/>
    </source>
</evidence>
<organism evidence="6 7">
    <name type="scientific">Sphingoaurantiacus capsulatus</name>
    <dbReference type="NCBI Taxonomy" id="1771310"/>
    <lineage>
        <taxon>Bacteria</taxon>
        <taxon>Pseudomonadati</taxon>
        <taxon>Pseudomonadota</taxon>
        <taxon>Alphaproteobacteria</taxon>
        <taxon>Sphingomonadales</taxon>
        <taxon>Sphingosinicellaceae</taxon>
        <taxon>Sphingoaurantiacus</taxon>
    </lineage>
</organism>
<keyword evidence="1" id="KW-0645">Protease</keyword>
<evidence type="ECO:0000259" key="5">
    <source>
        <dbReference type="Pfam" id="PF07687"/>
    </source>
</evidence>
<keyword evidence="4" id="KW-0732">Signal</keyword>
<feature type="chain" id="PRO_5046320204" evidence="4">
    <location>
        <begin position="19"/>
        <end position="503"/>
    </location>
</feature>
<reference evidence="7" key="1">
    <citation type="journal article" date="2019" name="Int. J. Syst. Evol. Microbiol.">
        <title>The Global Catalogue of Microorganisms (GCM) 10K type strain sequencing project: providing services to taxonomists for standard genome sequencing and annotation.</title>
        <authorList>
            <consortium name="The Broad Institute Genomics Platform"/>
            <consortium name="The Broad Institute Genome Sequencing Center for Infectious Disease"/>
            <person name="Wu L."/>
            <person name="Ma J."/>
        </authorList>
    </citation>
    <scope>NUCLEOTIDE SEQUENCE [LARGE SCALE GENOMIC DNA]</scope>
    <source>
        <strain evidence="7">KCTC 42644</strain>
    </source>
</reference>
<accession>A0ABV7XES0</accession>
<dbReference type="PANTHER" id="PTHR43270:SF8">
    <property type="entry name" value="DI- AND TRIPEPTIDASE DUG2-RELATED"/>
    <property type="match status" value="1"/>
</dbReference>
<evidence type="ECO:0000256" key="2">
    <source>
        <dbReference type="ARBA" id="ARBA00022723"/>
    </source>
</evidence>
<feature type="domain" description="Peptidase M20 dimerisation" evidence="5">
    <location>
        <begin position="231"/>
        <end position="384"/>
    </location>
</feature>
<gene>
    <name evidence="6" type="ORF">ACFOMD_15410</name>
</gene>